<dbReference type="InterPro" id="IPR036864">
    <property type="entry name" value="Zn2-C6_fun-type_DNA-bd_sf"/>
</dbReference>
<dbReference type="RefSeq" id="XP_067481557.1">
    <property type="nucleotide sequence ID" value="XM_067625206.1"/>
</dbReference>
<dbReference type="GO" id="GO:0005634">
    <property type="term" value="C:nucleus"/>
    <property type="evidence" value="ECO:0007669"/>
    <property type="project" value="UniProtKB-SubCell"/>
</dbReference>
<dbReference type="SMART" id="SM00066">
    <property type="entry name" value="GAL4"/>
    <property type="match status" value="1"/>
</dbReference>
<dbReference type="Proteomes" id="UP000184499">
    <property type="component" value="Unassembled WGS sequence"/>
</dbReference>
<reference evidence="9" key="1">
    <citation type="journal article" date="2017" name="Genome Biol.">
        <title>Comparative genomics reveals high biological diversity and specific adaptations in the industrially and medically important fungal genus Aspergillus.</title>
        <authorList>
            <person name="de Vries R.P."/>
            <person name="Riley R."/>
            <person name="Wiebenga A."/>
            <person name="Aguilar-Osorio G."/>
            <person name="Amillis S."/>
            <person name="Uchima C.A."/>
            <person name="Anderluh G."/>
            <person name="Asadollahi M."/>
            <person name="Askin M."/>
            <person name="Barry K."/>
            <person name="Battaglia E."/>
            <person name="Bayram O."/>
            <person name="Benocci T."/>
            <person name="Braus-Stromeyer S.A."/>
            <person name="Caldana C."/>
            <person name="Canovas D."/>
            <person name="Cerqueira G.C."/>
            <person name="Chen F."/>
            <person name="Chen W."/>
            <person name="Choi C."/>
            <person name="Clum A."/>
            <person name="Dos Santos R.A."/>
            <person name="Damasio A.R."/>
            <person name="Diallinas G."/>
            <person name="Emri T."/>
            <person name="Fekete E."/>
            <person name="Flipphi M."/>
            <person name="Freyberg S."/>
            <person name="Gallo A."/>
            <person name="Gournas C."/>
            <person name="Habgood R."/>
            <person name="Hainaut M."/>
            <person name="Harispe M.L."/>
            <person name="Henrissat B."/>
            <person name="Hilden K.S."/>
            <person name="Hope R."/>
            <person name="Hossain A."/>
            <person name="Karabika E."/>
            <person name="Karaffa L."/>
            <person name="Karanyi Z."/>
            <person name="Krasevec N."/>
            <person name="Kuo A."/>
            <person name="Kusch H."/>
            <person name="LaButti K."/>
            <person name="Lagendijk E.L."/>
            <person name="Lapidus A."/>
            <person name="Levasseur A."/>
            <person name="Lindquist E."/>
            <person name="Lipzen A."/>
            <person name="Logrieco A.F."/>
            <person name="MacCabe A."/>
            <person name="Maekelae M.R."/>
            <person name="Malavazi I."/>
            <person name="Melin P."/>
            <person name="Meyer V."/>
            <person name="Mielnichuk N."/>
            <person name="Miskei M."/>
            <person name="Molnar A.P."/>
            <person name="Mule G."/>
            <person name="Ngan C.Y."/>
            <person name="Orejas M."/>
            <person name="Orosz E."/>
            <person name="Ouedraogo J.P."/>
            <person name="Overkamp K.M."/>
            <person name="Park H.-S."/>
            <person name="Perrone G."/>
            <person name="Piumi F."/>
            <person name="Punt P.J."/>
            <person name="Ram A.F."/>
            <person name="Ramon A."/>
            <person name="Rauscher S."/>
            <person name="Record E."/>
            <person name="Riano-Pachon D.M."/>
            <person name="Robert V."/>
            <person name="Roehrig J."/>
            <person name="Ruller R."/>
            <person name="Salamov A."/>
            <person name="Salih N.S."/>
            <person name="Samson R.A."/>
            <person name="Sandor E."/>
            <person name="Sanguinetti M."/>
            <person name="Schuetze T."/>
            <person name="Sepcic K."/>
            <person name="Shelest E."/>
            <person name="Sherlock G."/>
            <person name="Sophianopoulou V."/>
            <person name="Squina F.M."/>
            <person name="Sun H."/>
            <person name="Susca A."/>
            <person name="Todd R.B."/>
            <person name="Tsang A."/>
            <person name="Unkles S.E."/>
            <person name="van de Wiele N."/>
            <person name="van Rossen-Uffink D."/>
            <person name="Oliveira J.V."/>
            <person name="Vesth T.C."/>
            <person name="Visser J."/>
            <person name="Yu J.-H."/>
            <person name="Zhou M."/>
            <person name="Andersen M.R."/>
            <person name="Archer D.B."/>
            <person name="Baker S.E."/>
            <person name="Benoit I."/>
            <person name="Brakhage A.A."/>
            <person name="Braus G.H."/>
            <person name="Fischer R."/>
            <person name="Frisvad J.C."/>
            <person name="Goldman G.H."/>
            <person name="Houbraken J."/>
            <person name="Oakley B."/>
            <person name="Pocsi I."/>
            <person name="Scazzocchio C."/>
            <person name="Seiboth B."/>
            <person name="vanKuyk P.A."/>
            <person name="Wortman J."/>
            <person name="Dyer P.S."/>
            <person name="Grigoriev I.V."/>
        </authorList>
    </citation>
    <scope>NUCLEOTIDE SEQUENCE [LARGE SCALE GENOMIC DNA]</scope>
    <source>
        <strain evidence="9">CBS 101740 / IMI 381727 / IBT 21946</strain>
    </source>
</reference>
<evidence type="ECO:0000256" key="1">
    <source>
        <dbReference type="ARBA" id="ARBA00004123"/>
    </source>
</evidence>
<feature type="domain" description="Zn(2)-C6 fungal-type" evidence="7">
    <location>
        <begin position="22"/>
        <end position="51"/>
    </location>
</feature>
<accession>A0A1L9URZ6</accession>
<feature type="compositionally biased region" description="Low complexity" evidence="6">
    <location>
        <begin position="124"/>
        <end position="140"/>
    </location>
</feature>
<evidence type="ECO:0000256" key="3">
    <source>
        <dbReference type="ARBA" id="ARBA00023125"/>
    </source>
</evidence>
<proteinExistence type="predicted"/>
<keyword evidence="4" id="KW-0804">Transcription</keyword>
<gene>
    <name evidence="8" type="ORF">ASPBRDRAFT_444965</name>
</gene>
<keyword evidence="2" id="KW-0805">Transcription regulation</keyword>
<dbReference type="AlphaFoldDB" id="A0A1L9URZ6"/>
<dbReference type="GO" id="GO:0008270">
    <property type="term" value="F:zinc ion binding"/>
    <property type="evidence" value="ECO:0007669"/>
    <property type="project" value="InterPro"/>
</dbReference>
<dbReference type="GO" id="GO:0000981">
    <property type="term" value="F:DNA-binding transcription factor activity, RNA polymerase II-specific"/>
    <property type="evidence" value="ECO:0007669"/>
    <property type="project" value="InterPro"/>
</dbReference>
<keyword evidence="9" id="KW-1185">Reference proteome</keyword>
<dbReference type="GO" id="GO:0009893">
    <property type="term" value="P:positive regulation of metabolic process"/>
    <property type="evidence" value="ECO:0007669"/>
    <property type="project" value="UniProtKB-ARBA"/>
</dbReference>
<dbReference type="InterPro" id="IPR001138">
    <property type="entry name" value="Zn2Cys6_DnaBD"/>
</dbReference>
<name>A0A1L9URZ6_ASPBC</name>
<dbReference type="Pfam" id="PF00172">
    <property type="entry name" value="Zn_clus"/>
    <property type="match status" value="1"/>
</dbReference>
<dbReference type="PROSITE" id="PS50048">
    <property type="entry name" value="ZN2_CY6_FUNGAL_2"/>
    <property type="match status" value="1"/>
</dbReference>
<organism evidence="8 9">
    <name type="scientific">Aspergillus brasiliensis (strain CBS 101740 / IMI 381727 / IBT 21946)</name>
    <dbReference type="NCBI Taxonomy" id="767769"/>
    <lineage>
        <taxon>Eukaryota</taxon>
        <taxon>Fungi</taxon>
        <taxon>Dikarya</taxon>
        <taxon>Ascomycota</taxon>
        <taxon>Pezizomycotina</taxon>
        <taxon>Eurotiomycetes</taxon>
        <taxon>Eurotiomycetidae</taxon>
        <taxon>Eurotiales</taxon>
        <taxon>Aspergillaceae</taxon>
        <taxon>Aspergillus</taxon>
        <taxon>Aspergillus subgen. Circumdati</taxon>
    </lineage>
</organism>
<dbReference type="PROSITE" id="PS00463">
    <property type="entry name" value="ZN2_CY6_FUNGAL_1"/>
    <property type="match status" value="1"/>
</dbReference>
<feature type="region of interest" description="Disordered" evidence="6">
    <location>
        <begin position="680"/>
        <end position="701"/>
    </location>
</feature>
<dbReference type="CDD" id="cd12148">
    <property type="entry name" value="fungal_TF_MHR"/>
    <property type="match status" value="1"/>
</dbReference>
<dbReference type="Gene3D" id="4.10.240.10">
    <property type="entry name" value="Zn(2)-C6 fungal-type DNA-binding domain"/>
    <property type="match status" value="1"/>
</dbReference>
<evidence type="ECO:0000256" key="4">
    <source>
        <dbReference type="ARBA" id="ARBA00023163"/>
    </source>
</evidence>
<keyword evidence="3" id="KW-0238">DNA-binding</keyword>
<evidence type="ECO:0000313" key="8">
    <source>
        <dbReference type="EMBL" id="OJJ74309.1"/>
    </source>
</evidence>
<feature type="region of interest" description="Disordered" evidence="6">
    <location>
        <begin position="53"/>
        <end position="95"/>
    </location>
</feature>
<evidence type="ECO:0000256" key="5">
    <source>
        <dbReference type="ARBA" id="ARBA00023242"/>
    </source>
</evidence>
<dbReference type="SUPFAM" id="SSF57701">
    <property type="entry name" value="Zn2/Cys6 DNA-binding domain"/>
    <property type="match status" value="1"/>
</dbReference>
<dbReference type="PANTHER" id="PTHR31001:SF90">
    <property type="entry name" value="CENTROMERE DNA-BINDING PROTEIN COMPLEX CBF3 SUBUNIT B"/>
    <property type="match status" value="1"/>
</dbReference>
<dbReference type="CDD" id="cd00067">
    <property type="entry name" value="GAL4"/>
    <property type="match status" value="1"/>
</dbReference>
<dbReference type="GeneID" id="93577694"/>
<comment type="subcellular location">
    <subcellularLocation>
        <location evidence="1">Nucleus</location>
    </subcellularLocation>
</comment>
<evidence type="ECO:0000313" key="9">
    <source>
        <dbReference type="Proteomes" id="UP000184499"/>
    </source>
</evidence>
<dbReference type="OMA" id="ARSMQIH"/>
<feature type="region of interest" description="Disordered" evidence="6">
    <location>
        <begin position="122"/>
        <end position="158"/>
    </location>
</feature>
<dbReference type="InterPro" id="IPR050613">
    <property type="entry name" value="Sec_Metabolite_Reg"/>
</dbReference>
<evidence type="ECO:0000259" key="7">
    <source>
        <dbReference type="PROSITE" id="PS50048"/>
    </source>
</evidence>
<evidence type="ECO:0000256" key="2">
    <source>
        <dbReference type="ARBA" id="ARBA00023015"/>
    </source>
</evidence>
<protein>
    <recommendedName>
        <fullName evidence="7">Zn(2)-C6 fungal-type domain-containing protein</fullName>
    </recommendedName>
</protein>
<keyword evidence="5" id="KW-0539">Nucleus</keyword>
<dbReference type="STRING" id="767769.A0A1L9URZ6"/>
<feature type="compositionally biased region" description="Polar residues" evidence="6">
    <location>
        <begin position="71"/>
        <end position="95"/>
    </location>
</feature>
<dbReference type="VEuPathDB" id="FungiDB:ASPBRDRAFT_444965"/>
<dbReference type="PANTHER" id="PTHR31001">
    <property type="entry name" value="UNCHARACTERIZED TRANSCRIPTIONAL REGULATORY PROTEIN"/>
    <property type="match status" value="1"/>
</dbReference>
<dbReference type="OrthoDB" id="3014581at2759"/>
<sequence>MKRKIDAVPEAMVQRWCRPPLSCRFCRAKKLRCDRTQPCPNCVLRKVPCEYSGQAPSDNSDELRGAHLSGKQPTAATISTQQPAPTIPSTYSQTTTASDVNDILSRVNRLEEAVFDRFHVPQDSLGTTTSPQGSTTSNPSLITSSRQGPNNGCVTPLASLSRSSSQRHIAKLYDLMRDAQSLSRCLPPWTQARQLLNHFDVAIQPTFGVFHIPSTRKILDETYRGILEGEEPSPTVLVLLFSIFAGAVLVATPELLQKLSATQAEAKAAFTTYVRLAICIIDNPMQPVPPSTMALEAITALARVLFHADWYSHKAQALRIDAICMARSMQIHRLDTAKKQEERKCSGYNVIEVEVQRRAWWHLVSSDWITSFSQSPQEATYLIHPKHMRVNHPSNIDDEFLNTTGPEYSFPLSVPTSMSVFIFRIQYAELCREIIDTLGSTLLESEQPDYETLLEIDRKFHTFIQSLPTFFQIDPDSIQKSQEIIQQRPYLAWQRTVGHLSFHLRFCRLHRPYHREGLTNPKYAYSRLTCIRSAQTVLDLRHSLKDTGVLAGFNPSDYSLVMNHVFFAAMVLATDVSMNPAAPGADTRKQEVLDIIRVLEKSQNESVSLMEAIRKNTQTLLSILQDAQREVQQPASSPVRNDTIAVASGAGDTMSGATTPSQPRPVGVDENMTNVASGQLPFTDGMSGSSPEDEGPMWSGARRDSWGQLWSDLFNVAPEMDELQWDLLLNDSDLPLQSNFY</sequence>
<feature type="compositionally biased region" description="Polar residues" evidence="6">
    <location>
        <begin position="141"/>
        <end position="158"/>
    </location>
</feature>
<dbReference type="GO" id="GO:0003677">
    <property type="term" value="F:DNA binding"/>
    <property type="evidence" value="ECO:0007669"/>
    <property type="project" value="UniProtKB-KW"/>
</dbReference>
<evidence type="ECO:0000256" key="6">
    <source>
        <dbReference type="SAM" id="MobiDB-lite"/>
    </source>
</evidence>
<dbReference type="EMBL" id="KV878681">
    <property type="protein sequence ID" value="OJJ74309.1"/>
    <property type="molecule type" value="Genomic_DNA"/>
</dbReference>